<reference evidence="2" key="1">
    <citation type="submission" date="2017-09" db="EMBL/GenBank/DDBJ databases">
        <title>FDA dAtabase for Regulatory Grade micrObial Sequences (FDA-ARGOS): Supporting development and validation of Infectious Disease Dx tests.</title>
        <authorList>
            <person name="Minogue T."/>
            <person name="Wolcott M."/>
            <person name="Wasieloski L."/>
            <person name="Aguilar W."/>
            <person name="Moore D."/>
            <person name="Tallon L."/>
            <person name="Sadzewicz L."/>
            <person name="Ott S."/>
            <person name="Zhao X."/>
            <person name="Nagaraj S."/>
            <person name="Vavikolanu K."/>
            <person name="Aluvathingal J."/>
            <person name="Nadendla S."/>
            <person name="Sichtig H."/>
        </authorList>
    </citation>
    <scope>NUCLEOTIDE SEQUENCE [LARGE SCALE GENOMIC DNA]</scope>
    <source>
        <strain evidence="2">FDAARGOS_394</strain>
    </source>
</reference>
<dbReference type="AlphaFoldDB" id="A0A2A7UX97"/>
<proteinExistence type="predicted"/>
<keyword evidence="2" id="KW-1185">Reference proteome</keyword>
<protein>
    <submittedName>
        <fullName evidence="1">Uncharacterized protein</fullName>
    </submittedName>
</protein>
<dbReference type="GeneID" id="80802004"/>
<sequence length="118" mass="13214">MIALRELPMFGPGVLSIGQEGQPKPLSLCLQNFCRAGIARRQATGIRPDRKIWQLDCGQRPFTTTAEFLAFDQPDVAKLTVGFQLEQLGDHRTRLVTESRARQRILSSIRRSMSMAAS</sequence>
<evidence type="ECO:0000313" key="1">
    <source>
        <dbReference type="EMBL" id="PEH89801.1"/>
    </source>
</evidence>
<dbReference type="EMBL" id="PDEA01000001">
    <property type="protein sequence ID" value="PEH89801.1"/>
    <property type="molecule type" value="Genomic_DNA"/>
</dbReference>
<comment type="caution">
    <text evidence="1">The sequence shown here is derived from an EMBL/GenBank/DDBJ whole genome shotgun (WGS) entry which is preliminary data.</text>
</comment>
<evidence type="ECO:0000313" key="2">
    <source>
        <dbReference type="Proteomes" id="UP000220246"/>
    </source>
</evidence>
<name>A0A2A7UX97_COMTR</name>
<accession>A0A2A7UX97</accession>
<gene>
    <name evidence="1" type="ORF">CRM82_15380</name>
</gene>
<dbReference type="Proteomes" id="UP000220246">
    <property type="component" value="Unassembled WGS sequence"/>
</dbReference>
<dbReference type="OrthoDB" id="5464833at2"/>
<dbReference type="RefSeq" id="WP_066533001.1">
    <property type="nucleotide sequence ID" value="NZ_PDEA01000001.1"/>
</dbReference>
<organism evidence="1 2">
    <name type="scientific">Comamonas terrigena</name>
    <dbReference type="NCBI Taxonomy" id="32013"/>
    <lineage>
        <taxon>Bacteria</taxon>
        <taxon>Pseudomonadati</taxon>
        <taxon>Pseudomonadota</taxon>
        <taxon>Betaproteobacteria</taxon>
        <taxon>Burkholderiales</taxon>
        <taxon>Comamonadaceae</taxon>
        <taxon>Comamonas</taxon>
    </lineage>
</organism>